<dbReference type="EC" id="3.6.4.13" evidence="6"/>
<evidence type="ECO:0000256" key="1">
    <source>
        <dbReference type="ARBA" id="ARBA00022741"/>
    </source>
</evidence>
<dbReference type="Proteomes" id="UP000012073">
    <property type="component" value="Unassembled WGS sequence"/>
</dbReference>
<feature type="compositionally biased region" description="Polar residues" evidence="7">
    <location>
        <begin position="174"/>
        <end position="189"/>
    </location>
</feature>
<feature type="region of interest" description="Disordered" evidence="7">
    <location>
        <begin position="746"/>
        <end position="805"/>
    </location>
</feature>
<dbReference type="InterPro" id="IPR027417">
    <property type="entry name" value="P-loop_NTPase"/>
</dbReference>
<evidence type="ECO:0000313" key="10">
    <source>
        <dbReference type="EMBL" id="CDF34729.1"/>
    </source>
</evidence>
<dbReference type="InterPro" id="IPR025313">
    <property type="entry name" value="SPB4-like_CTE"/>
</dbReference>
<keyword evidence="4 6" id="KW-0067">ATP-binding</keyword>
<feature type="compositionally biased region" description="Basic residues" evidence="7">
    <location>
        <begin position="23"/>
        <end position="34"/>
    </location>
</feature>
<feature type="compositionally biased region" description="Basic and acidic residues" evidence="7">
    <location>
        <begin position="790"/>
        <end position="805"/>
    </location>
</feature>
<dbReference type="InterPro" id="IPR001650">
    <property type="entry name" value="Helicase_C-like"/>
</dbReference>
<dbReference type="Gramene" id="CDF34729">
    <property type="protein sequence ID" value="CDF34729"/>
    <property type="gene ID" value="CHC_T00003645001"/>
</dbReference>
<dbReference type="SUPFAM" id="SSF52540">
    <property type="entry name" value="P-loop containing nucleoside triphosphate hydrolases"/>
    <property type="match status" value="1"/>
</dbReference>
<evidence type="ECO:0000256" key="6">
    <source>
        <dbReference type="RuleBase" id="RU365068"/>
    </source>
</evidence>
<dbReference type="GO" id="GO:0016887">
    <property type="term" value="F:ATP hydrolysis activity"/>
    <property type="evidence" value="ECO:0007669"/>
    <property type="project" value="RHEA"/>
</dbReference>
<keyword evidence="3 6" id="KW-0347">Helicase</keyword>
<dbReference type="PROSITE" id="PS51192">
    <property type="entry name" value="HELICASE_ATP_BIND_1"/>
    <property type="match status" value="1"/>
</dbReference>
<evidence type="ECO:0000313" key="11">
    <source>
        <dbReference type="Proteomes" id="UP000012073"/>
    </source>
</evidence>
<dbReference type="SMART" id="SM00487">
    <property type="entry name" value="DEXDc"/>
    <property type="match status" value="1"/>
</dbReference>
<dbReference type="PhylomeDB" id="R7Q9J4"/>
<feature type="domain" description="Helicase ATP-binding" evidence="8">
    <location>
        <begin position="238"/>
        <end position="427"/>
    </location>
</feature>
<keyword evidence="11" id="KW-1185">Reference proteome</keyword>
<dbReference type="OrthoDB" id="422663at2759"/>
<evidence type="ECO:0000259" key="8">
    <source>
        <dbReference type="PROSITE" id="PS51192"/>
    </source>
</evidence>
<comment type="function">
    <text evidence="6">RNA helicase.</text>
</comment>
<dbReference type="Pfam" id="PF13959">
    <property type="entry name" value="CTE_SPB4"/>
    <property type="match status" value="1"/>
</dbReference>
<evidence type="ECO:0000259" key="9">
    <source>
        <dbReference type="PROSITE" id="PS51194"/>
    </source>
</evidence>
<dbReference type="InterPro" id="IPR014001">
    <property type="entry name" value="Helicase_ATP-bd"/>
</dbReference>
<dbReference type="PANTHER" id="PTHR24031">
    <property type="entry name" value="RNA HELICASE"/>
    <property type="match status" value="1"/>
</dbReference>
<dbReference type="EMBL" id="HG001706">
    <property type="protein sequence ID" value="CDF34729.1"/>
    <property type="molecule type" value="Genomic_DNA"/>
</dbReference>
<feature type="compositionally biased region" description="Basic and acidic residues" evidence="7">
    <location>
        <begin position="753"/>
        <end position="774"/>
    </location>
</feature>
<dbReference type="GeneID" id="17322261"/>
<dbReference type="Pfam" id="PF00271">
    <property type="entry name" value="Helicase_C"/>
    <property type="match status" value="1"/>
</dbReference>
<proteinExistence type="inferred from homology"/>
<name>R7Q9J4_CHOCR</name>
<evidence type="ECO:0000256" key="3">
    <source>
        <dbReference type="ARBA" id="ARBA00022806"/>
    </source>
</evidence>
<sequence>MELNLASTSSSKPHLRGPSNNKGKAKGSWRKRRREQVIQRVHAQKRQRPSNRSQPKSTAFRLQADEFSSGIDKENLANAVGSATPAKAKAANAPGKVRPSSSDSVAKLPNLITVGGSDADEKQKKERELPKKSKVHFKDTAPVADKPDQRPETVNATLDILGRDPIRISEGKESQTSGTAPTDPSGATKTSKEDDMFGISSFEETGLYPSVARHLTNRMQLEFPTLIQEKVLKAMLNLGNGQNSIDVLVRSATGSGKTLAYLLPIAHYLLNRSRRVTREKGSLGVIIVPTRELADQVEEVAERVFRPWHWIVVGCVRGGESKHREKARLRKGVNVLVATPGRLLDHMRNTRSFTYEHCEFLVLDEADRLLDLGFEAAIKEVIENLDTQAKRVNPEVGPVRSNILLSATLRNDVEKLAEFSLKSPVEISVGQGHDTKSSFAMPMQLRQHFCIVEQRHRLVTLASLLRLRSLKGMSKDSLKNEEHDGPPCKIIVFFSTCDSVDFHYDLLRKASLPKELQKDQAVDLKEKLLPLKVLRIHGNHTQSDRVEALRTFRRSERAVLFCTDVAARGLDLKGLTFAIQYDPPTGGQGEELEYLHRAGRTARIGAQGDALLFLLPSERAYIGKLETKGVSISEVSGSAAMAALYPKVILSRQESISYGTRLVTSVLQESFENIVKEDGELKGQAVSGFQAYCRAYATHARDVRYFFHVRNLHLGHVARAFVLGDKPAELSQMMSELKAARTTIEADQQGSVKKSETKKKGDIARAIAEGEKQPYNDQQSALARRRRERGRGQESFKELAMEFGA</sequence>
<dbReference type="InterPro" id="IPR000629">
    <property type="entry name" value="RNA-helicase_DEAD-box_CS"/>
</dbReference>
<dbReference type="GO" id="GO:0005524">
    <property type="term" value="F:ATP binding"/>
    <property type="evidence" value="ECO:0007669"/>
    <property type="project" value="UniProtKB-UniRule"/>
</dbReference>
<protein>
    <recommendedName>
        <fullName evidence="6">ATP-dependent RNA helicase</fullName>
        <ecNumber evidence="6">3.6.4.13</ecNumber>
    </recommendedName>
</protein>
<comment type="similarity">
    <text evidence="6">Belongs to the DEAD box helicase family.</text>
</comment>
<dbReference type="Pfam" id="PF00270">
    <property type="entry name" value="DEAD"/>
    <property type="match status" value="1"/>
</dbReference>
<feature type="compositionally biased region" description="Polar residues" evidence="7">
    <location>
        <begin position="1"/>
        <end position="22"/>
    </location>
</feature>
<gene>
    <name evidence="10" type="ORF">CHC_T00003645001</name>
</gene>
<dbReference type="SMART" id="SM00490">
    <property type="entry name" value="HELICc"/>
    <property type="match status" value="1"/>
</dbReference>
<keyword evidence="1 6" id="KW-0547">Nucleotide-binding</keyword>
<feature type="compositionally biased region" description="Basic and acidic residues" evidence="7">
    <location>
        <begin position="119"/>
        <end position="136"/>
    </location>
</feature>
<accession>R7Q9J4</accession>
<reference evidence="11" key="1">
    <citation type="journal article" date="2013" name="Proc. Natl. Acad. Sci. U.S.A.">
        <title>Genome structure and metabolic features in the red seaweed Chondrus crispus shed light on evolution of the Archaeplastida.</title>
        <authorList>
            <person name="Collen J."/>
            <person name="Porcel B."/>
            <person name="Carre W."/>
            <person name="Ball S.G."/>
            <person name="Chaparro C."/>
            <person name="Tonon T."/>
            <person name="Barbeyron T."/>
            <person name="Michel G."/>
            <person name="Noel B."/>
            <person name="Valentin K."/>
            <person name="Elias M."/>
            <person name="Artiguenave F."/>
            <person name="Arun A."/>
            <person name="Aury J.M."/>
            <person name="Barbosa-Neto J.F."/>
            <person name="Bothwell J.H."/>
            <person name="Bouget F.Y."/>
            <person name="Brillet L."/>
            <person name="Cabello-Hurtado F."/>
            <person name="Capella-Gutierrez S."/>
            <person name="Charrier B."/>
            <person name="Cladiere L."/>
            <person name="Cock J.M."/>
            <person name="Coelho S.M."/>
            <person name="Colleoni C."/>
            <person name="Czjzek M."/>
            <person name="Da Silva C."/>
            <person name="Delage L."/>
            <person name="Denoeud F."/>
            <person name="Deschamps P."/>
            <person name="Dittami S.M."/>
            <person name="Gabaldon T."/>
            <person name="Gachon C.M."/>
            <person name="Groisillier A."/>
            <person name="Herve C."/>
            <person name="Jabbari K."/>
            <person name="Katinka M."/>
            <person name="Kloareg B."/>
            <person name="Kowalczyk N."/>
            <person name="Labadie K."/>
            <person name="Leblanc C."/>
            <person name="Lopez P.J."/>
            <person name="McLachlan D.H."/>
            <person name="Meslet-Cladiere L."/>
            <person name="Moustafa A."/>
            <person name="Nehr Z."/>
            <person name="Nyvall Collen P."/>
            <person name="Panaud O."/>
            <person name="Partensky F."/>
            <person name="Poulain J."/>
            <person name="Rensing S.A."/>
            <person name="Rousvoal S."/>
            <person name="Samson G."/>
            <person name="Symeonidi A."/>
            <person name="Weissenbach J."/>
            <person name="Zambounis A."/>
            <person name="Wincker P."/>
            <person name="Boyen C."/>
        </authorList>
    </citation>
    <scope>NUCLEOTIDE SEQUENCE [LARGE SCALE GENOMIC DNA]</scope>
    <source>
        <strain evidence="11">cv. Stackhouse</strain>
    </source>
</reference>
<dbReference type="STRING" id="2769.R7Q9J4"/>
<dbReference type="KEGG" id="ccp:CHC_T00003645001"/>
<feature type="domain" description="Helicase C-terminal" evidence="9">
    <location>
        <begin position="473"/>
        <end position="682"/>
    </location>
</feature>
<keyword evidence="5 6" id="KW-0694">RNA-binding</keyword>
<evidence type="ECO:0000256" key="5">
    <source>
        <dbReference type="ARBA" id="ARBA00022884"/>
    </source>
</evidence>
<keyword evidence="2 6" id="KW-0378">Hydrolase</keyword>
<evidence type="ECO:0000256" key="2">
    <source>
        <dbReference type="ARBA" id="ARBA00022801"/>
    </source>
</evidence>
<dbReference type="RefSeq" id="XP_005714548.1">
    <property type="nucleotide sequence ID" value="XM_005714491.1"/>
</dbReference>
<feature type="region of interest" description="Disordered" evidence="7">
    <location>
        <begin position="1"/>
        <end position="136"/>
    </location>
</feature>
<evidence type="ECO:0000256" key="7">
    <source>
        <dbReference type="SAM" id="MobiDB-lite"/>
    </source>
</evidence>
<feature type="compositionally biased region" description="Low complexity" evidence="7">
    <location>
        <begin position="79"/>
        <end position="97"/>
    </location>
</feature>
<comment type="catalytic activity">
    <reaction evidence="6">
        <text>ATP + H2O = ADP + phosphate + H(+)</text>
        <dbReference type="Rhea" id="RHEA:13065"/>
        <dbReference type="ChEBI" id="CHEBI:15377"/>
        <dbReference type="ChEBI" id="CHEBI:15378"/>
        <dbReference type="ChEBI" id="CHEBI:30616"/>
        <dbReference type="ChEBI" id="CHEBI:43474"/>
        <dbReference type="ChEBI" id="CHEBI:456216"/>
        <dbReference type="EC" id="3.6.4.13"/>
    </reaction>
</comment>
<dbReference type="AlphaFoldDB" id="R7Q9J4"/>
<dbReference type="PROSITE" id="PS51194">
    <property type="entry name" value="HELICASE_CTER"/>
    <property type="match status" value="1"/>
</dbReference>
<dbReference type="CDD" id="cd18787">
    <property type="entry name" value="SF2_C_DEAD"/>
    <property type="match status" value="1"/>
</dbReference>
<comment type="domain">
    <text evidence="6">The Q motif is unique to and characteristic of the DEAD box family of RNA helicases and controls ATP binding and hydrolysis.</text>
</comment>
<dbReference type="OMA" id="AVHIKAD"/>
<dbReference type="PROSITE" id="PS00039">
    <property type="entry name" value="DEAD_ATP_HELICASE"/>
    <property type="match status" value="1"/>
</dbReference>
<organism evidence="10 11">
    <name type="scientific">Chondrus crispus</name>
    <name type="common">Carrageen Irish moss</name>
    <name type="synonym">Polymorpha crispa</name>
    <dbReference type="NCBI Taxonomy" id="2769"/>
    <lineage>
        <taxon>Eukaryota</taxon>
        <taxon>Rhodophyta</taxon>
        <taxon>Florideophyceae</taxon>
        <taxon>Rhodymeniophycidae</taxon>
        <taxon>Gigartinales</taxon>
        <taxon>Gigartinaceae</taxon>
        <taxon>Chondrus</taxon>
    </lineage>
</organism>
<evidence type="ECO:0000256" key="4">
    <source>
        <dbReference type="ARBA" id="ARBA00022840"/>
    </source>
</evidence>
<dbReference type="Gene3D" id="3.40.50.300">
    <property type="entry name" value="P-loop containing nucleotide triphosphate hydrolases"/>
    <property type="match status" value="2"/>
</dbReference>
<dbReference type="GO" id="GO:0003723">
    <property type="term" value="F:RNA binding"/>
    <property type="evidence" value="ECO:0007669"/>
    <property type="project" value="UniProtKB-UniRule"/>
</dbReference>
<dbReference type="SMART" id="SM01178">
    <property type="entry name" value="DUF4217"/>
    <property type="match status" value="1"/>
</dbReference>
<feature type="region of interest" description="Disordered" evidence="7">
    <location>
        <begin position="165"/>
        <end position="194"/>
    </location>
</feature>
<dbReference type="GO" id="GO:0003724">
    <property type="term" value="F:RNA helicase activity"/>
    <property type="evidence" value="ECO:0007669"/>
    <property type="project" value="UniProtKB-EC"/>
</dbReference>
<dbReference type="InterPro" id="IPR011545">
    <property type="entry name" value="DEAD/DEAH_box_helicase_dom"/>
</dbReference>